<accession>A0ABW2K430</accession>
<name>A0ABW2K430_9BACI</name>
<organism evidence="1 2">
    <name type="scientific">Halobacillus campisalis</name>
    <dbReference type="NCBI Taxonomy" id="435909"/>
    <lineage>
        <taxon>Bacteria</taxon>
        <taxon>Bacillati</taxon>
        <taxon>Bacillota</taxon>
        <taxon>Bacilli</taxon>
        <taxon>Bacillales</taxon>
        <taxon>Bacillaceae</taxon>
        <taxon>Halobacillus</taxon>
    </lineage>
</organism>
<dbReference type="Pfam" id="PF09388">
    <property type="entry name" value="SpoOE-like"/>
    <property type="match status" value="1"/>
</dbReference>
<evidence type="ECO:0000313" key="2">
    <source>
        <dbReference type="Proteomes" id="UP001596494"/>
    </source>
</evidence>
<dbReference type="SUPFAM" id="SSF140500">
    <property type="entry name" value="BAS1536-like"/>
    <property type="match status" value="1"/>
</dbReference>
<dbReference type="EMBL" id="JBHTBY010000010">
    <property type="protein sequence ID" value="MFC7321540.1"/>
    <property type="molecule type" value="Genomic_DNA"/>
</dbReference>
<dbReference type="InterPro" id="IPR037208">
    <property type="entry name" value="Spo0E-like_sf"/>
</dbReference>
<sequence>MNVEFKLLKEIEECRNEMNRLAKSHSLTSERVVYVSAKLDFLLNEYETLKQKHQQPTLGKVSC</sequence>
<dbReference type="Gene3D" id="4.10.280.10">
    <property type="entry name" value="Helix-loop-helix DNA-binding domain"/>
    <property type="match status" value="1"/>
</dbReference>
<evidence type="ECO:0000313" key="1">
    <source>
        <dbReference type="EMBL" id="MFC7321540.1"/>
    </source>
</evidence>
<reference evidence="2" key="1">
    <citation type="journal article" date="2019" name="Int. J. Syst. Evol. Microbiol.">
        <title>The Global Catalogue of Microorganisms (GCM) 10K type strain sequencing project: providing services to taxonomists for standard genome sequencing and annotation.</title>
        <authorList>
            <consortium name="The Broad Institute Genomics Platform"/>
            <consortium name="The Broad Institute Genome Sequencing Center for Infectious Disease"/>
            <person name="Wu L."/>
            <person name="Ma J."/>
        </authorList>
    </citation>
    <scope>NUCLEOTIDE SEQUENCE [LARGE SCALE GENOMIC DNA]</scope>
    <source>
        <strain evidence="2">CCUG 73951</strain>
    </source>
</reference>
<gene>
    <name evidence="1" type="ORF">ACFQMN_11710</name>
</gene>
<dbReference type="Proteomes" id="UP001596494">
    <property type="component" value="Unassembled WGS sequence"/>
</dbReference>
<keyword evidence="2" id="KW-1185">Reference proteome</keyword>
<comment type="caution">
    <text evidence="1">The sequence shown here is derived from an EMBL/GenBank/DDBJ whole genome shotgun (WGS) entry which is preliminary data.</text>
</comment>
<protein>
    <submittedName>
        <fullName evidence="1">Spo0E family sporulation regulatory protein-aspartic acid phosphatase</fullName>
    </submittedName>
</protein>
<dbReference type="RefSeq" id="WP_253935700.1">
    <property type="nucleotide sequence ID" value="NZ_JAPVRC010000016.1"/>
</dbReference>
<proteinExistence type="predicted"/>
<dbReference type="InterPro" id="IPR018540">
    <property type="entry name" value="Spo0E-like"/>
</dbReference>
<dbReference type="InterPro" id="IPR036638">
    <property type="entry name" value="HLH_DNA-bd_sf"/>
</dbReference>